<dbReference type="EMBL" id="JAVRRA010011275">
    <property type="protein sequence ID" value="KAK5240461.1"/>
    <property type="molecule type" value="Genomic_DNA"/>
</dbReference>
<evidence type="ECO:0008006" key="5">
    <source>
        <dbReference type="Google" id="ProtNLM"/>
    </source>
</evidence>
<feature type="chain" id="PRO_5046852462" description="F-box domain-containing protein" evidence="2">
    <location>
        <begin position="20"/>
        <end position="138"/>
    </location>
</feature>
<organism evidence="3 4">
    <name type="scientific">Cryomyces antarcticus</name>
    <dbReference type="NCBI Taxonomy" id="329879"/>
    <lineage>
        <taxon>Eukaryota</taxon>
        <taxon>Fungi</taxon>
        <taxon>Dikarya</taxon>
        <taxon>Ascomycota</taxon>
        <taxon>Pezizomycotina</taxon>
        <taxon>Dothideomycetes</taxon>
        <taxon>Dothideomycetes incertae sedis</taxon>
        <taxon>Cryomyces</taxon>
    </lineage>
</organism>
<proteinExistence type="predicted"/>
<feature type="non-terminal residue" evidence="3">
    <location>
        <position position="138"/>
    </location>
</feature>
<sequence>SPSPGSLLWLFRTAPSCFSALPAELAPNIVSFLPVTDLVDGLMRVDRATHHAPPGQEPRVLRHEGAQQQQPRDASCAARGCGSEGWDDTEEHYSARTVARLRGDKSAGGGAEIVEGIRSRPLLRSYLVARVETWALET</sequence>
<dbReference type="Proteomes" id="UP001357485">
    <property type="component" value="Unassembled WGS sequence"/>
</dbReference>
<reference evidence="3 4" key="1">
    <citation type="submission" date="2023-08" db="EMBL/GenBank/DDBJ databases">
        <title>Black Yeasts Isolated from many extreme environments.</title>
        <authorList>
            <person name="Coleine C."/>
            <person name="Stajich J.E."/>
            <person name="Selbmann L."/>
        </authorList>
    </citation>
    <scope>NUCLEOTIDE SEQUENCE [LARGE SCALE GENOMIC DNA]</scope>
    <source>
        <strain evidence="3 4">CCFEE 536</strain>
    </source>
</reference>
<accession>A0ABR0LT13</accession>
<gene>
    <name evidence="3" type="ORF">LTR16_010619</name>
</gene>
<comment type="caution">
    <text evidence="3">The sequence shown here is derived from an EMBL/GenBank/DDBJ whole genome shotgun (WGS) entry which is preliminary data.</text>
</comment>
<keyword evidence="2" id="KW-0732">Signal</keyword>
<feature type="signal peptide" evidence="2">
    <location>
        <begin position="1"/>
        <end position="19"/>
    </location>
</feature>
<keyword evidence="4" id="KW-1185">Reference proteome</keyword>
<feature type="non-terminal residue" evidence="3">
    <location>
        <position position="1"/>
    </location>
</feature>
<protein>
    <recommendedName>
        <fullName evidence="5">F-box domain-containing protein</fullName>
    </recommendedName>
</protein>
<evidence type="ECO:0000313" key="4">
    <source>
        <dbReference type="Proteomes" id="UP001357485"/>
    </source>
</evidence>
<evidence type="ECO:0000256" key="1">
    <source>
        <dbReference type="SAM" id="MobiDB-lite"/>
    </source>
</evidence>
<evidence type="ECO:0000256" key="2">
    <source>
        <dbReference type="SAM" id="SignalP"/>
    </source>
</evidence>
<feature type="region of interest" description="Disordered" evidence="1">
    <location>
        <begin position="49"/>
        <end position="90"/>
    </location>
</feature>
<evidence type="ECO:0000313" key="3">
    <source>
        <dbReference type="EMBL" id="KAK5240461.1"/>
    </source>
</evidence>
<name>A0ABR0LT13_9PEZI</name>